<evidence type="ECO:0000256" key="13">
    <source>
        <dbReference type="PIRSR" id="PIRSR600243-1"/>
    </source>
</evidence>
<dbReference type="FunFam" id="3.60.20.10:FF:000005">
    <property type="entry name" value="Proteasome subunit beta type-2"/>
    <property type="match status" value="1"/>
</dbReference>
<dbReference type="InterPro" id="IPR001353">
    <property type="entry name" value="Proteasome_sua/b"/>
</dbReference>
<dbReference type="GO" id="GO:0051603">
    <property type="term" value="P:proteolysis involved in protein catabolic process"/>
    <property type="evidence" value="ECO:0007669"/>
    <property type="project" value="InterPro"/>
</dbReference>
<evidence type="ECO:0000256" key="11">
    <source>
        <dbReference type="ARBA" id="ARBA00023242"/>
    </source>
</evidence>
<dbReference type="EC" id="3.4.25.1" evidence="5"/>
<comment type="function">
    <text evidence="2">The proteasome is a multicatalytic proteinase complex which is characterized by its ability to cleave peptides with Arg, Phe, Tyr, Leu, and Glu adjacent to the leaving group at neutral or slightly basic pH. The proteasome has an ATP-dependent proteolytic activity.</text>
</comment>
<protein>
    <recommendedName>
        <fullName evidence="5">proteasome endopeptidase complex</fullName>
        <ecNumber evidence="5">3.4.25.1</ecNumber>
    </recommendedName>
    <alternativeName>
        <fullName evidence="12">Proteasome subunit beta type-2</fullName>
    </alternativeName>
</protein>
<dbReference type="InterPro" id="IPR029055">
    <property type="entry name" value="Ntn_hydrolases_N"/>
</dbReference>
<reference evidence="14 15" key="1">
    <citation type="submission" date="2024-01" db="EMBL/GenBank/DDBJ databases">
        <title>The genomes of 5 underutilized Papilionoideae crops provide insights into root nodulation and disease resistanc.</title>
        <authorList>
            <person name="Jiang F."/>
        </authorList>
    </citation>
    <scope>NUCLEOTIDE SEQUENCE [LARGE SCALE GENOMIC DNA]</scope>
    <source>
        <strain evidence="14">LVBAO_FW01</strain>
        <tissue evidence="14">Leaves</tissue>
    </source>
</reference>
<evidence type="ECO:0000256" key="10">
    <source>
        <dbReference type="ARBA" id="ARBA00022942"/>
    </source>
</evidence>
<evidence type="ECO:0000256" key="12">
    <source>
        <dbReference type="ARBA" id="ARBA00075921"/>
    </source>
</evidence>
<comment type="subunit">
    <text evidence="4">Component of the 20S core complex of the 26S proteasome. The 26S proteasome is composed of a core protease (CP), known as the 20S proteasome, capped at one or both ends by the 19S regulatory particle (RP/PA700). The 20S proteasome core is composed of 28 subunits that are arranged in four stacked rings, resulting in a barrel-shaped structure. The two end rings are each formed by seven alpha subunits, and the two central rings are each formed by seven beta subunits. The catalytic chamber with the active sites is on the inside of the barrel.</text>
</comment>
<gene>
    <name evidence="14" type="ORF">VNO77_19240</name>
</gene>
<feature type="active site" description="Nucleophile" evidence="13">
    <location>
        <position position="120"/>
    </location>
</feature>
<evidence type="ECO:0000256" key="3">
    <source>
        <dbReference type="ARBA" id="ARBA00004123"/>
    </source>
</evidence>
<evidence type="ECO:0000256" key="9">
    <source>
        <dbReference type="ARBA" id="ARBA00022801"/>
    </source>
</evidence>
<evidence type="ECO:0000256" key="8">
    <source>
        <dbReference type="ARBA" id="ARBA00022698"/>
    </source>
</evidence>
<sequence length="352" mass="38681">MEERVAAREDVEGKREEGFDVEKGYKELCIVSVFTSAHRTIDVREFLFFLSTTNSSKSTVSPFLPSAVPSWFARSIWVSNMSKSVDLLPPKGGFCFDLCRRNEMLEKKGLKGPTFLKTGTTIVGLVFQDGVILGADTRATEGPIVADKNCEKIHYMAPNIYCCGAGTAADTEAVTDMVSSQLQLHRYHTGRESRVVTALTLLKRHLFNYQGYVSAALVLGGVDITGPHLHTIYPHGSTDTLPFATMGSGSLAAMSVFESKYKESLSRDEGIKLVVEAICAGIFNDLGSGSNVDVCVITKGHKEYLRNHLLPNPRTYVNPKGFTFPKKTEVLLTKIVPLKEKVEVIEGDAMEE</sequence>
<evidence type="ECO:0000256" key="5">
    <source>
        <dbReference type="ARBA" id="ARBA00012039"/>
    </source>
</evidence>
<name>A0AAN9LM26_CANGL</name>
<evidence type="ECO:0000256" key="7">
    <source>
        <dbReference type="ARBA" id="ARBA00022670"/>
    </source>
</evidence>
<keyword evidence="15" id="KW-1185">Reference proteome</keyword>
<dbReference type="Pfam" id="PF00227">
    <property type="entry name" value="Proteasome"/>
    <property type="match status" value="1"/>
</dbReference>
<dbReference type="GO" id="GO:0005634">
    <property type="term" value="C:nucleus"/>
    <property type="evidence" value="ECO:0007669"/>
    <property type="project" value="UniProtKB-SubCell"/>
</dbReference>
<dbReference type="InterPro" id="IPR016050">
    <property type="entry name" value="Proteasome_bsu_CS"/>
</dbReference>
<keyword evidence="11" id="KW-0539">Nucleus</keyword>
<keyword evidence="10" id="KW-0647">Proteasome</keyword>
<comment type="subcellular location">
    <subcellularLocation>
        <location evidence="3">Nucleus</location>
    </subcellularLocation>
</comment>
<dbReference type="InterPro" id="IPR000243">
    <property type="entry name" value="Pept_T1A_subB"/>
</dbReference>
<keyword evidence="9" id="KW-0378">Hydrolase</keyword>
<dbReference type="PRINTS" id="PR00141">
    <property type="entry name" value="PROTEASOME"/>
</dbReference>
<dbReference type="Gene3D" id="3.60.20.10">
    <property type="entry name" value="Glutamine Phosphoribosylpyrophosphate, subunit 1, domain 1"/>
    <property type="match status" value="1"/>
</dbReference>
<evidence type="ECO:0000313" key="15">
    <source>
        <dbReference type="Proteomes" id="UP001367508"/>
    </source>
</evidence>
<evidence type="ECO:0000256" key="1">
    <source>
        <dbReference type="ARBA" id="ARBA00001198"/>
    </source>
</evidence>
<evidence type="ECO:0000256" key="2">
    <source>
        <dbReference type="ARBA" id="ARBA00002000"/>
    </source>
</evidence>
<comment type="caution">
    <text evidence="14">The sequence shown here is derived from an EMBL/GenBank/DDBJ whole genome shotgun (WGS) entry which is preliminary data.</text>
</comment>
<dbReference type="AlphaFoldDB" id="A0AAN9LM26"/>
<keyword evidence="7" id="KW-0645">Protease</keyword>
<proteinExistence type="predicted"/>
<dbReference type="CDD" id="cd03763">
    <property type="entry name" value="proteasome_beta_type_7"/>
    <property type="match status" value="1"/>
</dbReference>
<accession>A0AAN9LM26</accession>
<evidence type="ECO:0000256" key="4">
    <source>
        <dbReference type="ARBA" id="ARBA00011517"/>
    </source>
</evidence>
<dbReference type="GO" id="GO:0005737">
    <property type="term" value="C:cytoplasm"/>
    <property type="evidence" value="ECO:0007669"/>
    <property type="project" value="TreeGrafter"/>
</dbReference>
<dbReference type="Proteomes" id="UP001367508">
    <property type="component" value="Unassembled WGS sequence"/>
</dbReference>
<dbReference type="PROSITE" id="PS51476">
    <property type="entry name" value="PROTEASOME_BETA_2"/>
    <property type="match status" value="1"/>
</dbReference>
<evidence type="ECO:0000256" key="6">
    <source>
        <dbReference type="ARBA" id="ARBA00022490"/>
    </source>
</evidence>
<keyword evidence="8" id="KW-0888">Threonine protease</keyword>
<dbReference type="PANTHER" id="PTHR32194:SF4">
    <property type="entry name" value="PROTEASOME SUBUNIT BETA TYPE-7"/>
    <property type="match status" value="1"/>
</dbReference>
<evidence type="ECO:0000313" key="14">
    <source>
        <dbReference type="EMBL" id="KAK7338620.1"/>
    </source>
</evidence>
<dbReference type="PANTHER" id="PTHR32194">
    <property type="entry name" value="METALLOPROTEASE TLDD"/>
    <property type="match status" value="1"/>
</dbReference>
<dbReference type="EMBL" id="JAYMYQ010000004">
    <property type="protein sequence ID" value="KAK7338620.1"/>
    <property type="molecule type" value="Genomic_DNA"/>
</dbReference>
<keyword evidence="6" id="KW-0963">Cytoplasm</keyword>
<comment type="catalytic activity">
    <reaction evidence="1">
        <text>Cleavage of peptide bonds with very broad specificity.</text>
        <dbReference type="EC" id="3.4.25.1"/>
    </reaction>
</comment>
<dbReference type="GO" id="GO:0004298">
    <property type="term" value="F:threonine-type endopeptidase activity"/>
    <property type="evidence" value="ECO:0007669"/>
    <property type="project" value="UniProtKB-KW"/>
</dbReference>
<dbReference type="InterPro" id="IPR023333">
    <property type="entry name" value="Proteasome_suB-type"/>
</dbReference>
<dbReference type="PROSITE" id="PS00854">
    <property type="entry name" value="PROTEASOME_BETA_1"/>
    <property type="match status" value="1"/>
</dbReference>
<organism evidence="14 15">
    <name type="scientific">Canavalia gladiata</name>
    <name type="common">Sword bean</name>
    <name type="synonym">Dolichos gladiatus</name>
    <dbReference type="NCBI Taxonomy" id="3824"/>
    <lineage>
        <taxon>Eukaryota</taxon>
        <taxon>Viridiplantae</taxon>
        <taxon>Streptophyta</taxon>
        <taxon>Embryophyta</taxon>
        <taxon>Tracheophyta</taxon>
        <taxon>Spermatophyta</taxon>
        <taxon>Magnoliopsida</taxon>
        <taxon>eudicotyledons</taxon>
        <taxon>Gunneridae</taxon>
        <taxon>Pentapetalae</taxon>
        <taxon>rosids</taxon>
        <taxon>fabids</taxon>
        <taxon>Fabales</taxon>
        <taxon>Fabaceae</taxon>
        <taxon>Papilionoideae</taxon>
        <taxon>50 kb inversion clade</taxon>
        <taxon>NPAAA clade</taxon>
        <taxon>indigoferoid/millettioid clade</taxon>
        <taxon>Phaseoleae</taxon>
        <taxon>Canavalia</taxon>
    </lineage>
</organism>
<dbReference type="GO" id="GO:0005839">
    <property type="term" value="C:proteasome core complex"/>
    <property type="evidence" value="ECO:0007669"/>
    <property type="project" value="InterPro"/>
</dbReference>
<dbReference type="SUPFAM" id="SSF56235">
    <property type="entry name" value="N-terminal nucleophile aminohydrolases (Ntn hydrolases)"/>
    <property type="match status" value="1"/>
</dbReference>